<name>A0A916JX00_9BACL</name>
<dbReference type="InterPro" id="IPR050950">
    <property type="entry name" value="HTH-type_LysR_regulators"/>
</dbReference>
<proteinExistence type="predicted"/>
<keyword evidence="1" id="KW-0805">Transcription regulation</keyword>
<evidence type="ECO:0000313" key="6">
    <source>
        <dbReference type="Proteomes" id="UP000693672"/>
    </source>
</evidence>
<dbReference type="PROSITE" id="PS50931">
    <property type="entry name" value="HTH_LYSR"/>
    <property type="match status" value="1"/>
</dbReference>
<organism evidence="5 6">
    <name type="scientific">Paenibacillus solanacearum</name>
    <dbReference type="NCBI Taxonomy" id="2048548"/>
    <lineage>
        <taxon>Bacteria</taxon>
        <taxon>Bacillati</taxon>
        <taxon>Bacillota</taxon>
        <taxon>Bacilli</taxon>
        <taxon>Bacillales</taxon>
        <taxon>Paenibacillaceae</taxon>
        <taxon>Paenibacillus</taxon>
    </lineage>
</organism>
<evidence type="ECO:0000313" key="5">
    <source>
        <dbReference type="EMBL" id="CAG7610666.1"/>
    </source>
</evidence>
<dbReference type="PANTHER" id="PTHR30419:SF28">
    <property type="entry name" value="HTH-TYPE TRANSCRIPTIONAL REGULATOR BSDA"/>
    <property type="match status" value="1"/>
</dbReference>
<dbReference type="Pfam" id="PF00126">
    <property type="entry name" value="HTH_1"/>
    <property type="match status" value="1"/>
</dbReference>
<dbReference type="Pfam" id="PF03466">
    <property type="entry name" value="LysR_substrate"/>
    <property type="match status" value="1"/>
</dbReference>
<dbReference type="InterPro" id="IPR005119">
    <property type="entry name" value="LysR_subst-bd"/>
</dbReference>
<reference evidence="5" key="1">
    <citation type="submission" date="2021-06" db="EMBL/GenBank/DDBJ databases">
        <authorList>
            <person name="Criscuolo A."/>
        </authorList>
    </citation>
    <scope>NUCLEOTIDE SEQUENCE</scope>
    <source>
        <strain evidence="5">CIP111600</strain>
    </source>
</reference>
<evidence type="ECO:0000256" key="3">
    <source>
        <dbReference type="ARBA" id="ARBA00023163"/>
    </source>
</evidence>
<keyword evidence="3" id="KW-0804">Transcription</keyword>
<dbReference type="CDD" id="cd05466">
    <property type="entry name" value="PBP2_LTTR_substrate"/>
    <property type="match status" value="1"/>
</dbReference>
<evidence type="ECO:0000256" key="1">
    <source>
        <dbReference type="ARBA" id="ARBA00023015"/>
    </source>
</evidence>
<evidence type="ECO:0000259" key="4">
    <source>
        <dbReference type="PROSITE" id="PS50931"/>
    </source>
</evidence>
<dbReference type="RefSeq" id="WP_218091086.1">
    <property type="nucleotide sequence ID" value="NZ_CAJVAS010000004.1"/>
</dbReference>
<dbReference type="Proteomes" id="UP000693672">
    <property type="component" value="Unassembled WGS sequence"/>
</dbReference>
<protein>
    <submittedName>
        <fullName evidence="5">HTH-type transcriptional regulator GltC</fullName>
    </submittedName>
</protein>
<dbReference type="InterPro" id="IPR000847">
    <property type="entry name" value="LysR_HTH_N"/>
</dbReference>
<feature type="domain" description="HTH lysR-type" evidence="4">
    <location>
        <begin position="1"/>
        <end position="43"/>
    </location>
</feature>
<evidence type="ECO:0000256" key="2">
    <source>
        <dbReference type="ARBA" id="ARBA00023125"/>
    </source>
</evidence>
<comment type="caution">
    <text evidence="5">The sequence shown here is derived from an EMBL/GenBank/DDBJ whole genome shotgun (WGS) entry which is preliminary data.</text>
</comment>
<keyword evidence="6" id="KW-1185">Reference proteome</keyword>
<dbReference type="GO" id="GO:0003677">
    <property type="term" value="F:DNA binding"/>
    <property type="evidence" value="ECO:0007669"/>
    <property type="project" value="UniProtKB-KW"/>
</dbReference>
<dbReference type="GO" id="GO:0005829">
    <property type="term" value="C:cytosol"/>
    <property type="evidence" value="ECO:0007669"/>
    <property type="project" value="TreeGrafter"/>
</dbReference>
<dbReference type="EMBL" id="CAJVAS010000004">
    <property type="protein sequence ID" value="CAG7610666.1"/>
    <property type="molecule type" value="Genomic_DNA"/>
</dbReference>
<keyword evidence="2" id="KW-0238">DNA-binding</keyword>
<gene>
    <name evidence="5" type="primary">gltC_4</name>
    <name evidence="5" type="ORF">PAESOLCIP111_01269</name>
</gene>
<accession>A0A916JX00</accession>
<dbReference type="PANTHER" id="PTHR30419">
    <property type="entry name" value="HTH-TYPE TRANSCRIPTIONAL REGULATOR YBHD"/>
    <property type="match status" value="1"/>
</dbReference>
<dbReference type="AlphaFoldDB" id="A0A916JX00"/>
<dbReference type="GO" id="GO:0003700">
    <property type="term" value="F:DNA-binding transcription factor activity"/>
    <property type="evidence" value="ECO:0007669"/>
    <property type="project" value="InterPro"/>
</dbReference>
<sequence length="260" mass="29326">MDIRQLRYFKAIVEERQISAAAKKLHMSQPPLSQQLKAMEEALLEVREVGDGVNGRLSIGVNTFSAVELPDLLRQFQRHYPKVTYTIQQNESSHLCKLVRDRTIELAIIRLPLELGDFSVLHLHTEPFYYIASQQRPPLGHDISLADISEAPLLLPSTEGLGVHYLISEAFSRRELHPRIAGECSDMTLLMELISSDFAAAIVPETVLSLHQGHAIHASRISSDELSSPVGFIWLKHHYLSAAAQHFIDLYRARMSSDWA</sequence>